<dbReference type="EMBL" id="ML210234">
    <property type="protein sequence ID" value="TFK22719.1"/>
    <property type="molecule type" value="Genomic_DNA"/>
</dbReference>
<dbReference type="AlphaFoldDB" id="A0A5C3KQA2"/>
<accession>A0A5C3KQA2</accession>
<dbReference type="Proteomes" id="UP000307440">
    <property type="component" value="Unassembled WGS sequence"/>
</dbReference>
<evidence type="ECO:0000313" key="1">
    <source>
        <dbReference type="EMBL" id="TFK22719.1"/>
    </source>
</evidence>
<organism evidence="1 2">
    <name type="scientific">Coprinopsis marcescibilis</name>
    <name type="common">Agaric fungus</name>
    <name type="synonym">Psathyrella marcescibilis</name>
    <dbReference type="NCBI Taxonomy" id="230819"/>
    <lineage>
        <taxon>Eukaryota</taxon>
        <taxon>Fungi</taxon>
        <taxon>Dikarya</taxon>
        <taxon>Basidiomycota</taxon>
        <taxon>Agaricomycotina</taxon>
        <taxon>Agaricomycetes</taxon>
        <taxon>Agaricomycetidae</taxon>
        <taxon>Agaricales</taxon>
        <taxon>Agaricineae</taxon>
        <taxon>Psathyrellaceae</taxon>
        <taxon>Coprinopsis</taxon>
    </lineage>
</organism>
<keyword evidence="2" id="KW-1185">Reference proteome</keyword>
<protein>
    <submittedName>
        <fullName evidence="1">Uncharacterized protein</fullName>
    </submittedName>
</protein>
<reference evidence="1 2" key="1">
    <citation type="journal article" date="2019" name="Nat. Ecol. Evol.">
        <title>Megaphylogeny resolves global patterns of mushroom evolution.</title>
        <authorList>
            <person name="Varga T."/>
            <person name="Krizsan K."/>
            <person name="Foldi C."/>
            <person name="Dima B."/>
            <person name="Sanchez-Garcia M."/>
            <person name="Sanchez-Ramirez S."/>
            <person name="Szollosi G.J."/>
            <person name="Szarkandi J.G."/>
            <person name="Papp V."/>
            <person name="Albert L."/>
            <person name="Andreopoulos W."/>
            <person name="Angelini C."/>
            <person name="Antonin V."/>
            <person name="Barry K.W."/>
            <person name="Bougher N.L."/>
            <person name="Buchanan P."/>
            <person name="Buyck B."/>
            <person name="Bense V."/>
            <person name="Catcheside P."/>
            <person name="Chovatia M."/>
            <person name="Cooper J."/>
            <person name="Damon W."/>
            <person name="Desjardin D."/>
            <person name="Finy P."/>
            <person name="Geml J."/>
            <person name="Haridas S."/>
            <person name="Hughes K."/>
            <person name="Justo A."/>
            <person name="Karasinski D."/>
            <person name="Kautmanova I."/>
            <person name="Kiss B."/>
            <person name="Kocsube S."/>
            <person name="Kotiranta H."/>
            <person name="LaButti K.M."/>
            <person name="Lechner B.E."/>
            <person name="Liimatainen K."/>
            <person name="Lipzen A."/>
            <person name="Lukacs Z."/>
            <person name="Mihaltcheva S."/>
            <person name="Morgado L.N."/>
            <person name="Niskanen T."/>
            <person name="Noordeloos M.E."/>
            <person name="Ohm R.A."/>
            <person name="Ortiz-Santana B."/>
            <person name="Ovrebo C."/>
            <person name="Racz N."/>
            <person name="Riley R."/>
            <person name="Savchenko A."/>
            <person name="Shiryaev A."/>
            <person name="Soop K."/>
            <person name="Spirin V."/>
            <person name="Szebenyi C."/>
            <person name="Tomsovsky M."/>
            <person name="Tulloss R.E."/>
            <person name="Uehling J."/>
            <person name="Grigoriev I.V."/>
            <person name="Vagvolgyi C."/>
            <person name="Papp T."/>
            <person name="Martin F.M."/>
            <person name="Miettinen O."/>
            <person name="Hibbett D.S."/>
            <person name="Nagy L.G."/>
        </authorList>
    </citation>
    <scope>NUCLEOTIDE SEQUENCE [LARGE SCALE GENOMIC DNA]</scope>
    <source>
        <strain evidence="1 2">CBS 121175</strain>
    </source>
</reference>
<evidence type="ECO:0000313" key="2">
    <source>
        <dbReference type="Proteomes" id="UP000307440"/>
    </source>
</evidence>
<gene>
    <name evidence="1" type="ORF">FA15DRAFT_595576</name>
</gene>
<dbReference type="OrthoDB" id="2940489at2759"/>
<name>A0A5C3KQA2_COPMA</name>
<sequence length="94" mass="11114">MSGIKIRNHSKYPNLRAFVSKFSNDKGSHEWFPVPAEFDDDEESFWAREGWDCVVFDDEESKQRREWYLDSSNAVLEVTFFGFDEELGVDKHTE</sequence>
<proteinExistence type="predicted"/>